<dbReference type="SMART" id="SM00448">
    <property type="entry name" value="REC"/>
    <property type="match status" value="1"/>
</dbReference>
<evidence type="ECO:0000256" key="10">
    <source>
        <dbReference type="ARBA" id="ARBA00022989"/>
    </source>
</evidence>
<dbReference type="InterPro" id="IPR036890">
    <property type="entry name" value="HATPase_C_sf"/>
</dbReference>
<dbReference type="FunFam" id="1.10.287.130:FF:000004">
    <property type="entry name" value="Ethylene receptor 1"/>
    <property type="match status" value="1"/>
</dbReference>
<dbReference type="Pfam" id="PF00512">
    <property type="entry name" value="HisKA"/>
    <property type="match status" value="1"/>
</dbReference>
<accession>Q0AMS6</accession>
<dbReference type="RefSeq" id="WP_011644056.1">
    <property type="nucleotide sequence ID" value="NC_008347.1"/>
</dbReference>
<keyword evidence="7" id="KW-0547">Nucleotide-binding</keyword>
<dbReference type="SUPFAM" id="SSF55874">
    <property type="entry name" value="ATPase domain of HSP90 chaperone/DNA topoisomerase II/histidine kinase"/>
    <property type="match status" value="1"/>
</dbReference>
<reference evidence="17 18" key="1">
    <citation type="submission" date="2006-08" db="EMBL/GenBank/DDBJ databases">
        <title>Complete sequence of Maricaulis maris MCS10.</title>
        <authorList>
            <consortium name="US DOE Joint Genome Institute"/>
            <person name="Copeland A."/>
            <person name="Lucas S."/>
            <person name="Lapidus A."/>
            <person name="Barry K."/>
            <person name="Detter J.C."/>
            <person name="Glavina del Rio T."/>
            <person name="Hammon N."/>
            <person name="Israni S."/>
            <person name="Dalin E."/>
            <person name="Tice H."/>
            <person name="Pitluck S."/>
            <person name="Saunders E."/>
            <person name="Brettin T."/>
            <person name="Bruce D."/>
            <person name="Han C."/>
            <person name="Tapia R."/>
            <person name="Gilna P."/>
            <person name="Schmutz J."/>
            <person name="Larimer F."/>
            <person name="Land M."/>
            <person name="Hauser L."/>
            <person name="Kyrpides N."/>
            <person name="Mikhailova N."/>
            <person name="Viollier P."/>
            <person name="Stephens C."/>
            <person name="Richardson P."/>
        </authorList>
    </citation>
    <scope>NUCLEOTIDE SEQUENCE [LARGE SCALE GENOMIC DNA]</scope>
    <source>
        <strain evidence="17 18">MCS10</strain>
    </source>
</reference>
<dbReference type="STRING" id="394221.Mmar10_2119"/>
<dbReference type="AlphaFoldDB" id="Q0AMS6"/>
<comment type="subcellular location">
    <subcellularLocation>
        <location evidence="2">Membrane</location>
    </subcellularLocation>
</comment>
<evidence type="ECO:0000256" key="4">
    <source>
        <dbReference type="ARBA" id="ARBA00022553"/>
    </source>
</evidence>
<dbReference type="InterPro" id="IPR003594">
    <property type="entry name" value="HATPase_dom"/>
</dbReference>
<evidence type="ECO:0000256" key="13">
    <source>
        <dbReference type="PROSITE-ProRule" id="PRU00169"/>
    </source>
</evidence>
<dbReference type="EMBL" id="CP000449">
    <property type="protein sequence ID" value="ABI66411.1"/>
    <property type="molecule type" value="Genomic_DNA"/>
</dbReference>
<dbReference type="GO" id="GO:0016020">
    <property type="term" value="C:membrane"/>
    <property type="evidence" value="ECO:0007669"/>
    <property type="project" value="UniProtKB-SubCell"/>
</dbReference>
<name>Q0AMS6_MARMM</name>
<dbReference type="HOGENOM" id="CLU_000445_114_15_5"/>
<evidence type="ECO:0000313" key="18">
    <source>
        <dbReference type="Proteomes" id="UP000001964"/>
    </source>
</evidence>
<dbReference type="SMART" id="SM00388">
    <property type="entry name" value="HisKA"/>
    <property type="match status" value="1"/>
</dbReference>
<dbReference type="Gene3D" id="1.10.287.130">
    <property type="match status" value="1"/>
</dbReference>
<dbReference type="InterPro" id="IPR003661">
    <property type="entry name" value="HisK_dim/P_dom"/>
</dbReference>
<keyword evidence="6 14" id="KW-0812">Transmembrane</keyword>
<dbReference type="Gene3D" id="3.40.50.2300">
    <property type="match status" value="1"/>
</dbReference>
<dbReference type="Proteomes" id="UP000001964">
    <property type="component" value="Chromosome"/>
</dbReference>
<dbReference type="KEGG" id="mmr:Mmar10_2119"/>
<dbReference type="SUPFAM" id="SSF52172">
    <property type="entry name" value="CheY-like"/>
    <property type="match status" value="1"/>
</dbReference>
<evidence type="ECO:0000256" key="5">
    <source>
        <dbReference type="ARBA" id="ARBA00022679"/>
    </source>
</evidence>
<dbReference type="CDD" id="cd16922">
    <property type="entry name" value="HATPase_EvgS-ArcB-TorS-like"/>
    <property type="match status" value="1"/>
</dbReference>
<evidence type="ECO:0000313" key="17">
    <source>
        <dbReference type="EMBL" id="ABI66411.1"/>
    </source>
</evidence>
<feature type="domain" description="Histidine kinase" evidence="15">
    <location>
        <begin position="221"/>
        <end position="444"/>
    </location>
</feature>
<evidence type="ECO:0000256" key="2">
    <source>
        <dbReference type="ARBA" id="ARBA00004370"/>
    </source>
</evidence>
<dbReference type="CDD" id="cd00082">
    <property type="entry name" value="HisKA"/>
    <property type="match status" value="1"/>
</dbReference>
<feature type="transmembrane region" description="Helical" evidence="14">
    <location>
        <begin position="120"/>
        <end position="141"/>
    </location>
</feature>
<evidence type="ECO:0000256" key="3">
    <source>
        <dbReference type="ARBA" id="ARBA00012438"/>
    </source>
</evidence>
<dbReference type="FunFam" id="3.30.565.10:FF:000010">
    <property type="entry name" value="Sensor histidine kinase RcsC"/>
    <property type="match status" value="1"/>
</dbReference>
<dbReference type="PROSITE" id="PS50110">
    <property type="entry name" value="RESPONSE_REGULATORY"/>
    <property type="match status" value="1"/>
</dbReference>
<protein>
    <recommendedName>
        <fullName evidence="3">histidine kinase</fullName>
        <ecNumber evidence="3">2.7.13.3</ecNumber>
    </recommendedName>
</protein>
<feature type="transmembrane region" description="Helical" evidence="14">
    <location>
        <begin position="55"/>
        <end position="74"/>
    </location>
</feature>
<keyword evidence="5" id="KW-0808">Transferase</keyword>
<evidence type="ECO:0000256" key="8">
    <source>
        <dbReference type="ARBA" id="ARBA00022777"/>
    </source>
</evidence>
<feature type="transmembrane region" description="Helical" evidence="14">
    <location>
        <begin position="81"/>
        <end position="100"/>
    </location>
</feature>
<keyword evidence="11" id="KW-0902">Two-component regulatory system</keyword>
<evidence type="ECO:0000256" key="7">
    <source>
        <dbReference type="ARBA" id="ARBA00022741"/>
    </source>
</evidence>
<keyword evidence="12 14" id="KW-0472">Membrane</keyword>
<evidence type="ECO:0000256" key="6">
    <source>
        <dbReference type="ARBA" id="ARBA00022692"/>
    </source>
</evidence>
<evidence type="ECO:0000256" key="12">
    <source>
        <dbReference type="ARBA" id="ARBA00023136"/>
    </source>
</evidence>
<dbReference type="GO" id="GO:0005524">
    <property type="term" value="F:ATP binding"/>
    <property type="evidence" value="ECO:0007669"/>
    <property type="project" value="UniProtKB-KW"/>
</dbReference>
<dbReference type="Pfam" id="PF00072">
    <property type="entry name" value="Response_reg"/>
    <property type="match status" value="1"/>
</dbReference>
<dbReference type="Pfam" id="PF02518">
    <property type="entry name" value="HATPase_c"/>
    <property type="match status" value="1"/>
</dbReference>
<dbReference type="InterPro" id="IPR004358">
    <property type="entry name" value="Sig_transdc_His_kin-like_C"/>
</dbReference>
<dbReference type="GO" id="GO:0000155">
    <property type="term" value="F:phosphorelay sensor kinase activity"/>
    <property type="evidence" value="ECO:0007669"/>
    <property type="project" value="InterPro"/>
</dbReference>
<keyword evidence="10 14" id="KW-1133">Transmembrane helix</keyword>
<feature type="modified residue" description="4-aspartylphosphate" evidence="13">
    <location>
        <position position="521"/>
    </location>
</feature>
<organism evidence="17 18">
    <name type="scientific">Maricaulis maris (strain MCS10)</name>
    <name type="common">Caulobacter maris</name>
    <dbReference type="NCBI Taxonomy" id="394221"/>
    <lineage>
        <taxon>Bacteria</taxon>
        <taxon>Pseudomonadati</taxon>
        <taxon>Pseudomonadota</taxon>
        <taxon>Alphaproteobacteria</taxon>
        <taxon>Maricaulales</taxon>
        <taxon>Maricaulaceae</taxon>
        <taxon>Maricaulis</taxon>
    </lineage>
</organism>
<dbReference type="Gene3D" id="3.30.565.10">
    <property type="entry name" value="Histidine kinase-like ATPase, C-terminal domain"/>
    <property type="match status" value="1"/>
</dbReference>
<dbReference type="SMART" id="SM00387">
    <property type="entry name" value="HATPase_c"/>
    <property type="match status" value="1"/>
</dbReference>
<dbReference type="eggNOG" id="COG0745">
    <property type="taxonomic scope" value="Bacteria"/>
</dbReference>
<evidence type="ECO:0000256" key="1">
    <source>
        <dbReference type="ARBA" id="ARBA00000085"/>
    </source>
</evidence>
<dbReference type="SUPFAM" id="SSF47384">
    <property type="entry name" value="Homodimeric domain of signal transducing histidine kinase"/>
    <property type="match status" value="1"/>
</dbReference>
<dbReference type="PANTHER" id="PTHR45339:SF1">
    <property type="entry name" value="HYBRID SIGNAL TRANSDUCTION HISTIDINE KINASE J"/>
    <property type="match status" value="1"/>
</dbReference>
<keyword evidence="4 13" id="KW-0597">Phosphoprotein</keyword>
<dbReference type="PANTHER" id="PTHR45339">
    <property type="entry name" value="HYBRID SIGNAL TRANSDUCTION HISTIDINE KINASE J"/>
    <property type="match status" value="1"/>
</dbReference>
<sequence>MLWRRIDRWTGADPQIDFDYAVKSRIAVAYTAIFTLMGLVNAGVLAFVLDGRPGMAELGLVSAAIAATVGIVGLRLRRPNLTIIVMIALASLVLYAAAWANRGSFPPATLYLPGIVLGAYIAWGARAAFIAILPLAAYFGLILGTADYSSTGPLGFRPTELLNMLVAAGSLSCVWIVLFGSSFRSATTDAQKALTEANQQLETALISAQQASRAKSDFIANMSHEVRTPLNGVLGMTNVLQADATLTDEHRRSLGLIDDSGKALLDLLNDILDLSKIEADAVELETRTFDLAALIHNTSEHWRLQAETKGVALTVSNQLGEPAFVTGDPIRLRQVINNLLGNAVKFTHNGRISVSLAAVGEVRDGKTRVRLAVRDTGIGIPGNKQAAIFDPFSQVDATVTRRYGGTGLGLAICRRLVSKMDGKITLSSKMGRGSTFTVDLPLERVAASEPEAAKRGVVELTPIEAPGRILVVDDVITNQLVIKAMVQQIIKADELIVDCASGGREAVNKATSMAYDLVLMDIQMPEMDGVSAMQCIRETRKSADARIIAVTALASDDHRREFLAAGFTDYLPKPVEISELRRVLKSALVTDRRSEDVRPDESRAIRN</sequence>
<keyword evidence="9" id="KW-0067">ATP-binding</keyword>
<feature type="domain" description="Response regulatory" evidence="16">
    <location>
        <begin position="468"/>
        <end position="588"/>
    </location>
</feature>
<evidence type="ECO:0000256" key="9">
    <source>
        <dbReference type="ARBA" id="ARBA00022840"/>
    </source>
</evidence>
<dbReference type="PRINTS" id="PR00344">
    <property type="entry name" value="BCTRLSENSOR"/>
</dbReference>
<dbReference type="PROSITE" id="PS50109">
    <property type="entry name" value="HIS_KIN"/>
    <property type="match status" value="1"/>
</dbReference>
<evidence type="ECO:0000256" key="14">
    <source>
        <dbReference type="SAM" id="Phobius"/>
    </source>
</evidence>
<keyword evidence="8 17" id="KW-0418">Kinase</keyword>
<dbReference type="InterPro" id="IPR036097">
    <property type="entry name" value="HisK_dim/P_sf"/>
</dbReference>
<comment type="catalytic activity">
    <reaction evidence="1">
        <text>ATP + protein L-histidine = ADP + protein N-phospho-L-histidine.</text>
        <dbReference type="EC" id="2.7.13.3"/>
    </reaction>
</comment>
<dbReference type="InterPro" id="IPR005467">
    <property type="entry name" value="His_kinase_dom"/>
</dbReference>
<proteinExistence type="predicted"/>
<keyword evidence="18" id="KW-1185">Reference proteome</keyword>
<dbReference type="CDD" id="cd17546">
    <property type="entry name" value="REC_hyHK_CKI1_RcsC-like"/>
    <property type="match status" value="1"/>
</dbReference>
<evidence type="ECO:0000256" key="11">
    <source>
        <dbReference type="ARBA" id="ARBA00023012"/>
    </source>
</evidence>
<dbReference type="InterPro" id="IPR011006">
    <property type="entry name" value="CheY-like_superfamily"/>
</dbReference>
<dbReference type="EC" id="2.7.13.3" evidence="3"/>
<gene>
    <name evidence="17" type="ordered locus">Mmar10_2119</name>
</gene>
<dbReference type="InterPro" id="IPR001789">
    <property type="entry name" value="Sig_transdc_resp-reg_receiver"/>
</dbReference>
<dbReference type="eggNOG" id="COG5002">
    <property type="taxonomic scope" value="Bacteria"/>
</dbReference>
<evidence type="ECO:0000259" key="15">
    <source>
        <dbReference type="PROSITE" id="PS50109"/>
    </source>
</evidence>
<feature type="transmembrane region" description="Helical" evidence="14">
    <location>
        <begin position="27"/>
        <end position="49"/>
    </location>
</feature>
<feature type="transmembrane region" description="Helical" evidence="14">
    <location>
        <begin position="161"/>
        <end position="183"/>
    </location>
</feature>
<evidence type="ECO:0000259" key="16">
    <source>
        <dbReference type="PROSITE" id="PS50110"/>
    </source>
</evidence>